<sequence>MTQPLFEIDQVTKTYKKGKVTANSGISFTIKKGEILGLLGPNGAGKSTLVKQIVAHIKPSEGEVRYNGSNVLGQMKKVAREVAYYAQEPHALTSLTVSEAIYFSGRLRGMKKQAAKSEAQQLIEELELTEAAGKMLKNISGGQKRLTGIGTTLIGNAGVYIFDEPTNELDPKKRRLVWDLIQKRNREGATVILVTHNILEAEQVVDRVAVINHGQLLAINNVAELKTEVDQRLKCEITTVHSLTHSKELETALEQWGTVTRLSDQRTRVMITKEDAPSLLEELNTTWSSHIQSYAVVPPSLEDVYFHIDRDQEKEQQDPSERKGEKTYAAAGS</sequence>
<feature type="domain" description="ABC transporter" evidence="5">
    <location>
        <begin position="6"/>
        <end position="238"/>
    </location>
</feature>
<evidence type="ECO:0000259" key="5">
    <source>
        <dbReference type="PROSITE" id="PS50893"/>
    </source>
</evidence>
<dbReference type="InterPro" id="IPR003593">
    <property type="entry name" value="AAA+_ATPase"/>
</dbReference>
<keyword evidence="2" id="KW-0547">Nucleotide-binding</keyword>
<evidence type="ECO:0000256" key="3">
    <source>
        <dbReference type="ARBA" id="ARBA00022840"/>
    </source>
</evidence>
<dbReference type="Gene3D" id="3.40.50.300">
    <property type="entry name" value="P-loop containing nucleotide triphosphate hydrolases"/>
    <property type="match status" value="1"/>
</dbReference>
<gene>
    <name evidence="6" type="ORF">CR205_03665</name>
</gene>
<keyword evidence="1" id="KW-0813">Transport</keyword>
<feature type="compositionally biased region" description="Basic and acidic residues" evidence="4">
    <location>
        <begin position="310"/>
        <end position="326"/>
    </location>
</feature>
<organism evidence="6 7">
    <name type="scientific">Alteribacter lacisalsi</name>
    <dbReference type="NCBI Taxonomy" id="2045244"/>
    <lineage>
        <taxon>Bacteria</taxon>
        <taxon>Bacillati</taxon>
        <taxon>Bacillota</taxon>
        <taxon>Bacilli</taxon>
        <taxon>Bacillales</taxon>
        <taxon>Bacillaceae</taxon>
        <taxon>Alteribacter</taxon>
    </lineage>
</organism>
<dbReference type="Proteomes" id="UP000248066">
    <property type="component" value="Unassembled WGS sequence"/>
</dbReference>
<comment type="caution">
    <text evidence="6">The sequence shown here is derived from an EMBL/GenBank/DDBJ whole genome shotgun (WGS) entry which is preliminary data.</text>
</comment>
<dbReference type="OrthoDB" id="9776369at2"/>
<dbReference type="PANTHER" id="PTHR42711">
    <property type="entry name" value="ABC TRANSPORTER ATP-BINDING PROTEIN"/>
    <property type="match status" value="1"/>
</dbReference>
<evidence type="ECO:0000256" key="4">
    <source>
        <dbReference type="SAM" id="MobiDB-lite"/>
    </source>
</evidence>
<dbReference type="SUPFAM" id="SSF52540">
    <property type="entry name" value="P-loop containing nucleoside triphosphate hydrolases"/>
    <property type="match status" value="1"/>
</dbReference>
<dbReference type="GO" id="GO:0016887">
    <property type="term" value="F:ATP hydrolysis activity"/>
    <property type="evidence" value="ECO:0007669"/>
    <property type="project" value="InterPro"/>
</dbReference>
<keyword evidence="7" id="KW-1185">Reference proteome</keyword>
<evidence type="ECO:0000256" key="2">
    <source>
        <dbReference type="ARBA" id="ARBA00022741"/>
    </source>
</evidence>
<dbReference type="SMART" id="SM00382">
    <property type="entry name" value="AAA"/>
    <property type="match status" value="1"/>
</dbReference>
<dbReference type="EMBL" id="PDOF01000001">
    <property type="protein sequence ID" value="PYZ97703.1"/>
    <property type="molecule type" value="Genomic_DNA"/>
</dbReference>
<dbReference type="Pfam" id="PF00005">
    <property type="entry name" value="ABC_tran"/>
    <property type="match status" value="1"/>
</dbReference>
<dbReference type="AlphaFoldDB" id="A0A2W0H759"/>
<dbReference type="GO" id="GO:0005524">
    <property type="term" value="F:ATP binding"/>
    <property type="evidence" value="ECO:0007669"/>
    <property type="project" value="UniProtKB-KW"/>
</dbReference>
<accession>A0A2W0H759</accession>
<dbReference type="PANTHER" id="PTHR42711:SF19">
    <property type="entry name" value="DOXORUBICIN RESISTANCE ATP-BINDING PROTEIN DRRA"/>
    <property type="match status" value="1"/>
</dbReference>
<keyword evidence="3" id="KW-0067">ATP-binding</keyword>
<evidence type="ECO:0000313" key="7">
    <source>
        <dbReference type="Proteomes" id="UP000248066"/>
    </source>
</evidence>
<evidence type="ECO:0000256" key="1">
    <source>
        <dbReference type="ARBA" id="ARBA00022448"/>
    </source>
</evidence>
<dbReference type="InterPro" id="IPR027417">
    <property type="entry name" value="P-loop_NTPase"/>
</dbReference>
<dbReference type="InterPro" id="IPR050763">
    <property type="entry name" value="ABC_transporter_ATP-binding"/>
</dbReference>
<evidence type="ECO:0000313" key="6">
    <source>
        <dbReference type="EMBL" id="PYZ97703.1"/>
    </source>
</evidence>
<proteinExistence type="predicted"/>
<name>A0A2W0H759_9BACI</name>
<reference evidence="6 7" key="1">
    <citation type="submission" date="2017-10" db="EMBL/GenBank/DDBJ databases">
        <title>Bacillus sp. nov., a halophilic bacterium isolated from a Yangshapao Lake.</title>
        <authorList>
            <person name="Wang H."/>
        </authorList>
    </citation>
    <scope>NUCLEOTIDE SEQUENCE [LARGE SCALE GENOMIC DNA]</scope>
    <source>
        <strain evidence="6 7">YSP-3</strain>
    </source>
</reference>
<dbReference type="RefSeq" id="WP_110517053.1">
    <property type="nucleotide sequence ID" value="NZ_PDOF01000001.1"/>
</dbReference>
<feature type="region of interest" description="Disordered" evidence="4">
    <location>
        <begin position="310"/>
        <end position="333"/>
    </location>
</feature>
<dbReference type="InterPro" id="IPR003439">
    <property type="entry name" value="ABC_transporter-like_ATP-bd"/>
</dbReference>
<dbReference type="PROSITE" id="PS50893">
    <property type="entry name" value="ABC_TRANSPORTER_2"/>
    <property type="match status" value="1"/>
</dbReference>
<protein>
    <submittedName>
        <fullName evidence="6">ABC transporter</fullName>
    </submittedName>
</protein>